<evidence type="ECO:0000313" key="2">
    <source>
        <dbReference type="EMBL" id="MBC8543064.1"/>
    </source>
</evidence>
<dbReference type="InterPro" id="IPR038071">
    <property type="entry name" value="UROD/MetE-like_sf"/>
</dbReference>
<dbReference type="SUPFAM" id="SSF51726">
    <property type="entry name" value="UROD/MetE-like"/>
    <property type="match status" value="1"/>
</dbReference>
<name>A0A926I0D2_9FIRM</name>
<dbReference type="Proteomes" id="UP000657006">
    <property type="component" value="Unassembled WGS sequence"/>
</dbReference>
<gene>
    <name evidence="2" type="ORF">H8730_05855</name>
</gene>
<dbReference type="PANTHER" id="PTHR47099">
    <property type="entry name" value="METHYLCOBAMIDE:COM METHYLTRANSFERASE MTBA"/>
    <property type="match status" value="1"/>
</dbReference>
<evidence type="ECO:0000259" key="1">
    <source>
        <dbReference type="Pfam" id="PF01208"/>
    </source>
</evidence>
<feature type="domain" description="Uroporphyrinogen decarboxylase (URO-D)" evidence="1">
    <location>
        <begin position="124"/>
        <end position="306"/>
    </location>
</feature>
<dbReference type="Gene3D" id="3.20.20.210">
    <property type="match status" value="1"/>
</dbReference>
<proteinExistence type="predicted"/>
<dbReference type="Pfam" id="PF01208">
    <property type="entry name" value="URO-D"/>
    <property type="match status" value="1"/>
</dbReference>
<dbReference type="InterPro" id="IPR000257">
    <property type="entry name" value="Uroporphyrinogen_deCOase"/>
</dbReference>
<sequence>MTPREKFIKCLKREPITGRVPHFELVFFLTMEVLGKVHPQHRNYSQWDQMSAREQELHIRDIASCYVDIAKIYGHSAIFFQTSLSNFAFNIRVMQKIREISGDTYFIMMHGDPTFGIPDGDTMMEFSRQMYEEEDALKAIEQKNVEDCLFWAEEYARHPGLLDGVALCSDYCFNTNPFFSPGIFEDLIAPYLAKVTKGYHDAGLYVIKHTDGNINPIVEQMVQCGPDALHSLDPQGGVDLKEIKQKFGDRVCLIGNVNCGLLQTGTEEACAEDVRRSLREGMPGYGYIFSTSNCVYTGLDLSRYELMHSIWEREGNYPDDNRFTP</sequence>
<dbReference type="PANTHER" id="PTHR47099:SF1">
    <property type="entry name" value="METHYLCOBAMIDE:COM METHYLTRANSFERASE MTBA"/>
    <property type="match status" value="1"/>
</dbReference>
<accession>A0A926I0D2</accession>
<keyword evidence="3" id="KW-1185">Reference proteome</keyword>
<organism evidence="2 3">
    <name type="scientific">Bianquea renquensis</name>
    <dbReference type="NCBI Taxonomy" id="2763661"/>
    <lineage>
        <taxon>Bacteria</taxon>
        <taxon>Bacillati</taxon>
        <taxon>Bacillota</taxon>
        <taxon>Clostridia</taxon>
        <taxon>Eubacteriales</taxon>
        <taxon>Bianqueaceae</taxon>
        <taxon>Bianquea</taxon>
    </lineage>
</organism>
<evidence type="ECO:0000313" key="3">
    <source>
        <dbReference type="Proteomes" id="UP000657006"/>
    </source>
</evidence>
<dbReference type="EMBL" id="JACRSQ010000006">
    <property type="protein sequence ID" value="MBC8543064.1"/>
    <property type="molecule type" value="Genomic_DNA"/>
</dbReference>
<dbReference type="InterPro" id="IPR052024">
    <property type="entry name" value="Methanogen_methyltrans"/>
</dbReference>
<comment type="caution">
    <text evidence="2">The sequence shown here is derived from an EMBL/GenBank/DDBJ whole genome shotgun (WGS) entry which is preliminary data.</text>
</comment>
<reference evidence="2" key="1">
    <citation type="submission" date="2020-08" db="EMBL/GenBank/DDBJ databases">
        <title>Genome public.</title>
        <authorList>
            <person name="Liu C."/>
            <person name="Sun Q."/>
        </authorList>
    </citation>
    <scope>NUCLEOTIDE SEQUENCE</scope>
    <source>
        <strain evidence="2">NSJ-32</strain>
    </source>
</reference>
<dbReference type="AlphaFoldDB" id="A0A926I0D2"/>
<dbReference type="GO" id="GO:0006779">
    <property type="term" value="P:porphyrin-containing compound biosynthetic process"/>
    <property type="evidence" value="ECO:0007669"/>
    <property type="project" value="InterPro"/>
</dbReference>
<protein>
    <recommendedName>
        <fullName evidence="1">Uroporphyrinogen decarboxylase (URO-D) domain-containing protein</fullName>
    </recommendedName>
</protein>
<dbReference type="RefSeq" id="WP_177716490.1">
    <property type="nucleotide sequence ID" value="NZ_JACRSQ010000006.1"/>
</dbReference>
<dbReference type="GO" id="GO:0004853">
    <property type="term" value="F:uroporphyrinogen decarboxylase activity"/>
    <property type="evidence" value="ECO:0007669"/>
    <property type="project" value="InterPro"/>
</dbReference>